<dbReference type="EMBL" id="BPLQ01013513">
    <property type="protein sequence ID" value="GIY72709.1"/>
    <property type="molecule type" value="Genomic_DNA"/>
</dbReference>
<dbReference type="AlphaFoldDB" id="A0AAV4VSX2"/>
<keyword evidence="2" id="KW-1185">Reference proteome</keyword>
<evidence type="ECO:0000313" key="2">
    <source>
        <dbReference type="Proteomes" id="UP001054837"/>
    </source>
</evidence>
<comment type="caution">
    <text evidence="1">The sequence shown here is derived from an EMBL/GenBank/DDBJ whole genome shotgun (WGS) entry which is preliminary data.</text>
</comment>
<reference evidence="1 2" key="1">
    <citation type="submission" date="2021-06" db="EMBL/GenBank/DDBJ databases">
        <title>Caerostris darwini draft genome.</title>
        <authorList>
            <person name="Kono N."/>
            <person name="Arakawa K."/>
        </authorList>
    </citation>
    <scope>NUCLEOTIDE SEQUENCE [LARGE SCALE GENOMIC DNA]</scope>
</reference>
<name>A0AAV4VSX2_9ARAC</name>
<proteinExistence type="predicted"/>
<organism evidence="1 2">
    <name type="scientific">Caerostris darwini</name>
    <dbReference type="NCBI Taxonomy" id="1538125"/>
    <lineage>
        <taxon>Eukaryota</taxon>
        <taxon>Metazoa</taxon>
        <taxon>Ecdysozoa</taxon>
        <taxon>Arthropoda</taxon>
        <taxon>Chelicerata</taxon>
        <taxon>Arachnida</taxon>
        <taxon>Araneae</taxon>
        <taxon>Araneomorphae</taxon>
        <taxon>Entelegynae</taxon>
        <taxon>Araneoidea</taxon>
        <taxon>Araneidae</taxon>
        <taxon>Caerostris</taxon>
    </lineage>
</organism>
<evidence type="ECO:0000313" key="1">
    <source>
        <dbReference type="EMBL" id="GIY72709.1"/>
    </source>
</evidence>
<gene>
    <name evidence="1" type="ORF">CDAR_210681</name>
</gene>
<dbReference type="Proteomes" id="UP001054837">
    <property type="component" value="Unassembled WGS sequence"/>
</dbReference>
<sequence length="143" mass="16083">MSSREEIEVELEENISLKYSIICDSENVMEFGGRILDLERERNAYLCLILGKSLSIGCEIGSNVALCYGFDFGMSFREETEVELEEDISLKYSIICDSENVMEFGGRILGLERERNAYLGLIRGKSLSIGCEIGSNVALWSQE</sequence>
<accession>A0AAV4VSX2</accession>
<protein>
    <submittedName>
        <fullName evidence="1">Uncharacterized protein</fullName>
    </submittedName>
</protein>